<reference evidence="7 8" key="1">
    <citation type="submission" date="2016-03" db="EMBL/GenBank/DDBJ databases">
        <authorList>
            <person name="Ploux O."/>
        </authorList>
    </citation>
    <scope>NUCLEOTIDE SEQUENCE [LARGE SCALE GENOMIC DNA]</scope>
    <source>
        <strain evidence="7 8">R-45363</strain>
    </source>
</reference>
<keyword evidence="5" id="KW-0812">Transmembrane</keyword>
<keyword evidence="4" id="KW-0175">Coiled coil</keyword>
<dbReference type="GO" id="GO:0016301">
    <property type="term" value="F:kinase activity"/>
    <property type="evidence" value="ECO:0007669"/>
    <property type="project" value="UniProtKB-KW"/>
</dbReference>
<feature type="coiled-coil region" evidence="4">
    <location>
        <begin position="456"/>
        <end position="494"/>
    </location>
</feature>
<evidence type="ECO:0000256" key="1">
    <source>
        <dbReference type="ARBA" id="ARBA00022500"/>
    </source>
</evidence>
<evidence type="ECO:0000256" key="2">
    <source>
        <dbReference type="ARBA" id="ARBA00029447"/>
    </source>
</evidence>
<sequence>MSTMKVRTRLGLGFSGVLLLLAMIAGISINGMNDLLSNIDNMVNDKFPKTVWANNVIDNINIIARSMRNTLIVKDQATIDKELSRIQDARRAIKENLDKLDESITSAEGKSVLKKVLDARTPYIAAQDQFIKLAGAGKQAEAADFLLSQVRKLQTSYIDAVNLLIEFQTKLMKQSGVEAKETVNQSVNLITALALISVVIGGVAGYLITKSLMTQLGGEPSYAAEAVNTMAAGDLSVAIELREGDSSSLLYDLKSMRDQLSNVVQQVLGNADVLSSASKEVSATAQSISQATTEQAASVEETTSSIEQLSASVQQNTENAHVTEQMAGKSASEAKQGGEAVIETVNAMKHIAKKIGLIEDIAYKTNLLSLNAAIEAASAGEHGKGFAVVAAEVRKLAESSRTTAAEINELASNSVSIAEKAGVLIGHVLPDIVKTADLVQEINAASAEQASGIKQISEAMRQLDRVTQQNAAASEEMAATAEELNGQAEQLQNVVGFFKLANS</sequence>
<comment type="similarity">
    <text evidence="2">Belongs to the methyl-accepting chemotaxis (MCP) protein family.</text>
</comment>
<feature type="domain" description="Methyl-accepting transducer" evidence="6">
    <location>
        <begin position="270"/>
        <end position="485"/>
    </location>
</feature>
<accession>A0A177MDK6</accession>
<proteinExistence type="inferred from homology"/>
<organism evidence="7 8">
    <name type="scientific">Methylomonas methanica</name>
    <dbReference type="NCBI Taxonomy" id="421"/>
    <lineage>
        <taxon>Bacteria</taxon>
        <taxon>Pseudomonadati</taxon>
        <taxon>Pseudomonadota</taxon>
        <taxon>Gammaproteobacteria</taxon>
        <taxon>Methylococcales</taxon>
        <taxon>Methylococcaceae</taxon>
        <taxon>Methylomonas</taxon>
    </lineage>
</organism>
<dbReference type="AlphaFoldDB" id="A0A177MDK6"/>
<evidence type="ECO:0000256" key="5">
    <source>
        <dbReference type="SAM" id="Phobius"/>
    </source>
</evidence>
<dbReference type="SMART" id="SM00283">
    <property type="entry name" value="MA"/>
    <property type="match status" value="1"/>
</dbReference>
<evidence type="ECO:0000256" key="3">
    <source>
        <dbReference type="PROSITE-ProRule" id="PRU00284"/>
    </source>
</evidence>
<protein>
    <submittedName>
        <fullName evidence="7">Histidine kinase</fullName>
    </submittedName>
</protein>
<keyword evidence="5" id="KW-1133">Transmembrane helix</keyword>
<dbReference type="PROSITE" id="PS50111">
    <property type="entry name" value="CHEMOTAXIS_TRANSDUC_2"/>
    <property type="match status" value="1"/>
</dbReference>
<keyword evidence="7" id="KW-0418">Kinase</keyword>
<keyword evidence="5" id="KW-0472">Membrane</keyword>
<feature type="coiled-coil region" evidence="4">
    <location>
        <begin position="83"/>
        <end position="110"/>
    </location>
</feature>
<dbReference type="GO" id="GO:0004888">
    <property type="term" value="F:transmembrane signaling receptor activity"/>
    <property type="evidence" value="ECO:0007669"/>
    <property type="project" value="TreeGrafter"/>
</dbReference>
<evidence type="ECO:0000313" key="7">
    <source>
        <dbReference type="EMBL" id="OAI02889.1"/>
    </source>
</evidence>
<dbReference type="GO" id="GO:0007165">
    <property type="term" value="P:signal transduction"/>
    <property type="evidence" value="ECO:0007669"/>
    <property type="project" value="UniProtKB-KW"/>
</dbReference>
<dbReference type="RefSeq" id="WP_064009280.1">
    <property type="nucleotide sequence ID" value="NZ_LUUG01000082.1"/>
</dbReference>
<dbReference type="InterPro" id="IPR024478">
    <property type="entry name" value="HlyB_4HB_MCP"/>
</dbReference>
<dbReference type="Proteomes" id="UP000078090">
    <property type="component" value="Unassembled WGS sequence"/>
</dbReference>
<dbReference type="CDD" id="cd19411">
    <property type="entry name" value="MCP2201-like_sensor"/>
    <property type="match status" value="1"/>
</dbReference>
<evidence type="ECO:0000256" key="4">
    <source>
        <dbReference type="SAM" id="Coils"/>
    </source>
</evidence>
<dbReference type="PANTHER" id="PTHR43531">
    <property type="entry name" value="PROTEIN ICFG"/>
    <property type="match status" value="1"/>
</dbReference>
<dbReference type="GO" id="GO:0006935">
    <property type="term" value="P:chemotaxis"/>
    <property type="evidence" value="ECO:0007669"/>
    <property type="project" value="UniProtKB-KW"/>
</dbReference>
<dbReference type="GO" id="GO:0005886">
    <property type="term" value="C:plasma membrane"/>
    <property type="evidence" value="ECO:0007669"/>
    <property type="project" value="TreeGrafter"/>
</dbReference>
<keyword evidence="7" id="KW-0808">Transferase</keyword>
<keyword evidence="1" id="KW-0145">Chemotaxis</keyword>
<keyword evidence="3" id="KW-0807">Transducer</keyword>
<dbReference type="Gene3D" id="1.10.287.950">
    <property type="entry name" value="Methyl-accepting chemotaxis protein"/>
    <property type="match status" value="1"/>
</dbReference>
<gene>
    <name evidence="7" type="ORF">A1332_03055</name>
</gene>
<name>A0A177MDK6_METMH</name>
<dbReference type="Pfam" id="PF00015">
    <property type="entry name" value="MCPsignal"/>
    <property type="match status" value="1"/>
</dbReference>
<dbReference type="PANTHER" id="PTHR43531:SF11">
    <property type="entry name" value="METHYL-ACCEPTING CHEMOTAXIS PROTEIN 3"/>
    <property type="match status" value="1"/>
</dbReference>
<dbReference type="SUPFAM" id="SSF58104">
    <property type="entry name" value="Methyl-accepting chemotaxis protein (MCP) signaling domain"/>
    <property type="match status" value="1"/>
</dbReference>
<dbReference type="OrthoDB" id="9795078at2"/>
<comment type="caution">
    <text evidence="7">The sequence shown here is derived from an EMBL/GenBank/DDBJ whole genome shotgun (WGS) entry which is preliminary data.</text>
</comment>
<dbReference type="InterPro" id="IPR051310">
    <property type="entry name" value="MCP_chemotaxis"/>
</dbReference>
<dbReference type="Pfam" id="PF12729">
    <property type="entry name" value="4HB_MCP_1"/>
    <property type="match status" value="1"/>
</dbReference>
<feature type="transmembrane region" description="Helical" evidence="5">
    <location>
        <begin position="189"/>
        <end position="208"/>
    </location>
</feature>
<evidence type="ECO:0000259" key="6">
    <source>
        <dbReference type="PROSITE" id="PS50111"/>
    </source>
</evidence>
<dbReference type="EMBL" id="LUUG01000082">
    <property type="protein sequence ID" value="OAI02889.1"/>
    <property type="molecule type" value="Genomic_DNA"/>
</dbReference>
<dbReference type="InterPro" id="IPR004089">
    <property type="entry name" value="MCPsignal_dom"/>
</dbReference>
<evidence type="ECO:0000313" key="8">
    <source>
        <dbReference type="Proteomes" id="UP000078090"/>
    </source>
</evidence>
<dbReference type="InterPro" id="IPR047347">
    <property type="entry name" value="YvaQ-like_sensor"/>
</dbReference>